<evidence type="ECO:0000256" key="3">
    <source>
        <dbReference type="ARBA" id="ARBA00023002"/>
    </source>
</evidence>
<dbReference type="AlphaFoldDB" id="A0A640VRY5"/>
<organism evidence="5 6">
    <name type="scientific">Roseobacter cerasinus</name>
    <dbReference type="NCBI Taxonomy" id="2602289"/>
    <lineage>
        <taxon>Bacteria</taxon>
        <taxon>Pseudomonadati</taxon>
        <taxon>Pseudomonadota</taxon>
        <taxon>Alphaproteobacteria</taxon>
        <taxon>Rhodobacterales</taxon>
        <taxon>Roseobacteraceae</taxon>
        <taxon>Roseobacter</taxon>
    </lineage>
</organism>
<gene>
    <name evidence="5" type="ORF">So717_19430</name>
</gene>
<dbReference type="PANTHER" id="PTHR33711">
    <property type="entry name" value="DIOXYGENASE, PUTATIVE (AFU_ORTHOLOGUE AFUA_2G02910)-RELATED"/>
    <property type="match status" value="1"/>
</dbReference>
<dbReference type="InterPro" id="IPR012786">
    <property type="entry name" value="Protocat_dOase_a"/>
</dbReference>
<dbReference type="Gene3D" id="2.60.130.10">
    <property type="entry name" value="Aromatic compound dioxygenase"/>
    <property type="match status" value="1"/>
</dbReference>
<evidence type="ECO:0000313" key="5">
    <source>
        <dbReference type="EMBL" id="GFE50190.1"/>
    </source>
</evidence>
<keyword evidence="2 5" id="KW-0223">Dioxygenase</keyword>
<dbReference type="NCBIfam" id="TIGR02423">
    <property type="entry name" value="protocat_alph"/>
    <property type="match status" value="1"/>
</dbReference>
<dbReference type="Pfam" id="PF00775">
    <property type="entry name" value="Dioxygenase_C"/>
    <property type="match status" value="1"/>
</dbReference>
<dbReference type="GO" id="GO:0018578">
    <property type="term" value="F:protocatechuate 3,4-dioxygenase activity"/>
    <property type="evidence" value="ECO:0007669"/>
    <property type="project" value="InterPro"/>
</dbReference>
<dbReference type="InterPro" id="IPR050770">
    <property type="entry name" value="Intradiol_RC_Dioxygenase"/>
</dbReference>
<evidence type="ECO:0000256" key="1">
    <source>
        <dbReference type="ARBA" id="ARBA00007825"/>
    </source>
</evidence>
<dbReference type="SUPFAM" id="SSF49482">
    <property type="entry name" value="Aromatic compound dioxygenase"/>
    <property type="match status" value="1"/>
</dbReference>
<dbReference type="InterPro" id="IPR015889">
    <property type="entry name" value="Intradiol_dOase_core"/>
</dbReference>
<name>A0A640VRY5_9RHOB</name>
<sequence length="195" mass="21220">MSDDLHETASQTAGPYVHIGCMPNACGITGVFAEDLGAQMLQAETPGQRIAIEGVIFDGDGAPLTDAVVEIWQADEQGRYTTRSAAFSGWGRAAADAETGRWRFETIKPGAVPCPDGTVMVPHITVWIIARGINIGLHTRMYFPEDYDMQAHDPVLARVQPTGRLHTLIAEPGPDATYNFNIYLQGPKETVFFDV</sequence>
<comment type="caution">
    <text evidence="5">The sequence shown here is derived from an EMBL/GenBank/DDBJ whole genome shotgun (WGS) entry which is preliminary data.</text>
</comment>
<comment type="similarity">
    <text evidence="1">Belongs to the intradiol ring-cleavage dioxygenase family.</text>
</comment>
<evidence type="ECO:0000256" key="2">
    <source>
        <dbReference type="ARBA" id="ARBA00022964"/>
    </source>
</evidence>
<dbReference type="PROSITE" id="PS00083">
    <property type="entry name" value="INTRADIOL_DIOXYGENAS"/>
    <property type="match status" value="1"/>
</dbReference>
<evidence type="ECO:0000313" key="6">
    <source>
        <dbReference type="Proteomes" id="UP000436522"/>
    </source>
</evidence>
<dbReference type="PANTHER" id="PTHR33711:SF9">
    <property type="entry name" value="PROTOCATECHUATE 3,4-DIOXYGENASE ALPHA CHAIN"/>
    <property type="match status" value="1"/>
</dbReference>
<dbReference type="Proteomes" id="UP000436522">
    <property type="component" value="Unassembled WGS sequence"/>
</dbReference>
<accession>A0A640VRY5</accession>
<keyword evidence="6" id="KW-1185">Reference proteome</keyword>
<dbReference type="EMBL" id="BLIV01000003">
    <property type="protein sequence ID" value="GFE50190.1"/>
    <property type="molecule type" value="Genomic_DNA"/>
</dbReference>
<dbReference type="RefSeq" id="WP_159976667.1">
    <property type="nucleotide sequence ID" value="NZ_BLIV01000003.1"/>
</dbReference>
<feature type="domain" description="Intradiol ring-cleavage dioxygenases" evidence="4">
    <location>
        <begin position="52"/>
        <end position="80"/>
    </location>
</feature>
<evidence type="ECO:0000259" key="4">
    <source>
        <dbReference type="PROSITE" id="PS00083"/>
    </source>
</evidence>
<dbReference type="CDD" id="cd03463">
    <property type="entry name" value="3_4-PCD_alpha"/>
    <property type="match status" value="1"/>
</dbReference>
<dbReference type="OrthoDB" id="9805815at2"/>
<reference evidence="5 6" key="1">
    <citation type="submission" date="2019-12" db="EMBL/GenBank/DDBJ databases">
        <title>Roseobacter cerasinus sp. nov., isolated from seawater around aquaculture.</title>
        <authorList>
            <person name="Muramatsu S."/>
            <person name="Takabe Y."/>
            <person name="Mori K."/>
            <person name="Takaichi S."/>
            <person name="Hanada S."/>
        </authorList>
    </citation>
    <scope>NUCLEOTIDE SEQUENCE [LARGE SCALE GENOMIC DNA]</scope>
    <source>
        <strain evidence="5 6">AI77</strain>
    </source>
</reference>
<proteinExistence type="inferred from homology"/>
<protein>
    <submittedName>
        <fullName evidence="5">Protocatechuate 3,4-dioxygenase subunit alpha</fullName>
    </submittedName>
</protein>
<dbReference type="InterPro" id="IPR000627">
    <property type="entry name" value="Intradiol_dOase_C"/>
</dbReference>
<keyword evidence="3" id="KW-0560">Oxidoreductase</keyword>
<dbReference type="GO" id="GO:0008199">
    <property type="term" value="F:ferric iron binding"/>
    <property type="evidence" value="ECO:0007669"/>
    <property type="project" value="InterPro"/>
</dbReference>